<comment type="subcellular location">
    <subcellularLocation>
        <location evidence="2">Cytoplasm</location>
    </subcellularLocation>
    <subcellularLocation>
        <location evidence="1">Nucleus</location>
    </subcellularLocation>
</comment>
<evidence type="ECO:0000313" key="6">
    <source>
        <dbReference type="Proteomes" id="UP000694541"/>
    </source>
</evidence>
<reference evidence="5" key="2">
    <citation type="submission" date="2025-09" db="UniProtKB">
        <authorList>
            <consortium name="Ensembl"/>
        </authorList>
    </citation>
    <scope>IDENTIFICATION</scope>
</reference>
<organism evidence="5 6">
    <name type="scientific">Accipiter nisus</name>
    <name type="common">Eurasian sparrowhawk</name>
    <dbReference type="NCBI Taxonomy" id="211598"/>
    <lineage>
        <taxon>Eukaryota</taxon>
        <taxon>Metazoa</taxon>
        <taxon>Chordata</taxon>
        <taxon>Craniata</taxon>
        <taxon>Vertebrata</taxon>
        <taxon>Euteleostomi</taxon>
        <taxon>Archelosauria</taxon>
        <taxon>Archosauria</taxon>
        <taxon>Dinosauria</taxon>
        <taxon>Saurischia</taxon>
        <taxon>Theropoda</taxon>
        <taxon>Coelurosauria</taxon>
        <taxon>Aves</taxon>
        <taxon>Neognathae</taxon>
        <taxon>Neoaves</taxon>
        <taxon>Telluraves</taxon>
        <taxon>Accipitrimorphae</taxon>
        <taxon>Accipitriformes</taxon>
        <taxon>Accipitridae</taxon>
        <taxon>Accipitrinae</taxon>
        <taxon>Accipiter</taxon>
    </lineage>
</organism>
<keyword evidence="6" id="KW-1185">Reference proteome</keyword>
<evidence type="ECO:0000313" key="5">
    <source>
        <dbReference type="Ensembl" id="ENSANIP00000012903.1"/>
    </source>
</evidence>
<keyword evidence="3" id="KW-0963">Cytoplasm</keyword>
<sequence>MVISKRSLPVLISNHKLFIIFSLPCPAEEGTVAEVKLRDDQYTLDHMRAFGMYNYLHLDSWYQDNVYYVDQFGRVMNLFHYKALHSGGERTWLCGHCFWYILGH</sequence>
<keyword evidence="4" id="KW-0539">Nucleus</keyword>
<evidence type="ECO:0000256" key="2">
    <source>
        <dbReference type="ARBA" id="ARBA00004496"/>
    </source>
</evidence>
<dbReference type="Ensembl" id="ENSANIT00000013362.1">
    <property type="protein sequence ID" value="ENSANIP00000012903.1"/>
    <property type="gene ID" value="ENSANIG00000008764.1"/>
</dbReference>
<dbReference type="AlphaFoldDB" id="A0A8B9MUM2"/>
<protein>
    <submittedName>
        <fullName evidence="5">Uncharacterized protein</fullName>
    </submittedName>
</protein>
<dbReference type="GO" id="GO:0005737">
    <property type="term" value="C:cytoplasm"/>
    <property type="evidence" value="ECO:0007669"/>
    <property type="project" value="UniProtKB-SubCell"/>
</dbReference>
<reference evidence="5" key="1">
    <citation type="submission" date="2025-08" db="UniProtKB">
        <authorList>
            <consortium name="Ensembl"/>
        </authorList>
    </citation>
    <scope>IDENTIFICATION</scope>
</reference>
<dbReference type="GO" id="GO:0005634">
    <property type="term" value="C:nucleus"/>
    <property type="evidence" value="ECO:0007669"/>
    <property type="project" value="UniProtKB-SubCell"/>
</dbReference>
<dbReference type="Proteomes" id="UP000694541">
    <property type="component" value="Unplaced"/>
</dbReference>
<name>A0A8B9MUM2_9AVES</name>
<evidence type="ECO:0000256" key="4">
    <source>
        <dbReference type="ARBA" id="ARBA00023242"/>
    </source>
</evidence>
<dbReference type="InterPro" id="IPR037895">
    <property type="entry name" value="NUDCD1"/>
</dbReference>
<accession>A0A8B9MUM2</accession>
<dbReference type="PANTHER" id="PTHR21664:SF1">
    <property type="entry name" value="NUDC DOMAIN-CONTAINING PROTEIN 1"/>
    <property type="match status" value="1"/>
</dbReference>
<evidence type="ECO:0000256" key="1">
    <source>
        <dbReference type="ARBA" id="ARBA00004123"/>
    </source>
</evidence>
<dbReference type="PANTHER" id="PTHR21664">
    <property type="entry name" value="CHRONIC MYELOGENOUS LEUKEMIA TUMOR ANTIGEN 66"/>
    <property type="match status" value="1"/>
</dbReference>
<proteinExistence type="predicted"/>
<evidence type="ECO:0000256" key="3">
    <source>
        <dbReference type="ARBA" id="ARBA00022490"/>
    </source>
</evidence>